<accession>A0ABW2X786</accession>
<dbReference type="Proteomes" id="UP001596915">
    <property type="component" value="Unassembled WGS sequence"/>
</dbReference>
<reference evidence="3" key="2">
    <citation type="journal article" date="2019" name="Int. J. Syst. Evol. Microbiol.">
        <title>The Global Catalogue of Microorganisms (GCM) 10K type strain sequencing project: providing services to taxonomists for standard genome sequencing and annotation.</title>
        <authorList>
            <consortium name="The Broad Institute Genomics Platform"/>
            <consortium name="The Broad Institute Genome Sequencing Center for Infectious Disease"/>
            <person name="Wu L."/>
            <person name="Ma J."/>
        </authorList>
    </citation>
    <scope>NUCLEOTIDE SEQUENCE [LARGE SCALE GENOMIC DNA]</scope>
    <source>
        <strain evidence="3">JCM 12607</strain>
    </source>
</reference>
<name>A0ABW2X786_9ACTN</name>
<keyword evidence="3" id="KW-1185">Reference proteome</keyword>
<reference evidence="2" key="1">
    <citation type="journal article" date="2014" name="Int. J. Syst. Evol. Microbiol.">
        <title>Complete genome of a new Firmicutes species belonging to the dominant human colonic microbiota ('Ruminococcus bicirculans') reveals two chromosomes and a selective capacity to utilize plant glucans.</title>
        <authorList>
            <consortium name="NISC Comparative Sequencing Program"/>
            <person name="Wegmann U."/>
            <person name="Louis P."/>
            <person name="Goesmann A."/>
            <person name="Henrissat B."/>
            <person name="Duncan S.H."/>
            <person name="Flint H.J."/>
        </authorList>
    </citation>
    <scope>NUCLEOTIDE SEQUENCE</scope>
    <source>
        <strain evidence="2">JCM 12607</strain>
    </source>
</reference>
<comment type="caution">
    <text evidence="2">The sequence shown here is derived from an EMBL/GenBank/DDBJ whole genome shotgun (WGS) entry which is preliminary data.</text>
</comment>
<reference evidence="2" key="3">
    <citation type="submission" date="2024-09" db="EMBL/GenBank/DDBJ databases">
        <authorList>
            <person name="Sun Q."/>
            <person name="Mori K."/>
        </authorList>
    </citation>
    <scope>NUCLEOTIDE SEQUENCE</scope>
    <source>
        <strain evidence="2">JCM 12607</strain>
    </source>
</reference>
<sequence length="49" mass="5471">MDVPVGTDETLANLVSRKARKELLPILKQPMDDADFLTSRALRLMGDTK</sequence>
<evidence type="ECO:0000313" key="3">
    <source>
        <dbReference type="Proteomes" id="UP001596915"/>
    </source>
</evidence>
<gene>
    <name evidence="1" type="ORF">ACFQ2K_02280</name>
    <name evidence="2" type="ORF">ACFQ2K_50945</name>
</gene>
<dbReference type="EMBL" id="JBHTGL010000008">
    <property type="protein sequence ID" value="MFD0629696.1"/>
    <property type="molecule type" value="Genomic_DNA"/>
</dbReference>
<evidence type="ECO:0000313" key="2">
    <source>
        <dbReference type="EMBL" id="MFD0629696.1"/>
    </source>
</evidence>
<evidence type="ECO:0000313" key="1">
    <source>
        <dbReference type="EMBL" id="MFD0621803.1"/>
    </source>
</evidence>
<organism evidence="2 3">
    <name type="scientific">Streptomyces sanglieri</name>
    <dbReference type="NCBI Taxonomy" id="193460"/>
    <lineage>
        <taxon>Bacteria</taxon>
        <taxon>Bacillati</taxon>
        <taxon>Actinomycetota</taxon>
        <taxon>Actinomycetes</taxon>
        <taxon>Kitasatosporales</taxon>
        <taxon>Streptomycetaceae</taxon>
        <taxon>Streptomyces</taxon>
    </lineage>
</organism>
<proteinExistence type="predicted"/>
<dbReference type="EMBL" id="JBHTGL010000004">
    <property type="protein sequence ID" value="MFD0621803.1"/>
    <property type="molecule type" value="Genomic_DNA"/>
</dbReference>
<protein>
    <submittedName>
        <fullName evidence="2">Uncharacterized protein</fullName>
    </submittedName>
</protein>